<evidence type="ECO:0000256" key="6">
    <source>
        <dbReference type="SAM" id="Phobius"/>
    </source>
</evidence>
<feature type="transmembrane region" description="Helical" evidence="6">
    <location>
        <begin position="245"/>
        <end position="265"/>
    </location>
</feature>
<evidence type="ECO:0000256" key="3">
    <source>
        <dbReference type="ARBA" id="ARBA00022692"/>
    </source>
</evidence>
<keyword evidence="4 6" id="KW-1133">Transmembrane helix</keyword>
<evidence type="ECO:0000313" key="8">
    <source>
        <dbReference type="EMBL" id="SMO37671.1"/>
    </source>
</evidence>
<evidence type="ECO:0000259" key="7">
    <source>
        <dbReference type="PROSITE" id="PS50156"/>
    </source>
</evidence>
<keyword evidence="9" id="KW-1185">Reference proteome</keyword>
<dbReference type="EMBL" id="FXSZ01000001">
    <property type="protein sequence ID" value="SMO37671.1"/>
    <property type="molecule type" value="Genomic_DNA"/>
</dbReference>
<dbReference type="Proteomes" id="UP000315971">
    <property type="component" value="Unassembled WGS sequence"/>
</dbReference>
<feature type="transmembrane region" description="Helical" evidence="6">
    <location>
        <begin position="219"/>
        <end position="238"/>
    </location>
</feature>
<feature type="transmembrane region" description="Helical" evidence="6">
    <location>
        <begin position="316"/>
        <end position="336"/>
    </location>
</feature>
<dbReference type="SUPFAM" id="SSF82866">
    <property type="entry name" value="Multidrug efflux transporter AcrB transmembrane domain"/>
    <property type="match status" value="2"/>
</dbReference>
<evidence type="ECO:0000256" key="2">
    <source>
        <dbReference type="ARBA" id="ARBA00022475"/>
    </source>
</evidence>
<feature type="domain" description="SSD" evidence="7">
    <location>
        <begin position="248"/>
        <end position="370"/>
    </location>
</feature>
<keyword evidence="2" id="KW-1003">Cell membrane</keyword>
<dbReference type="Gene3D" id="1.20.1640.10">
    <property type="entry name" value="Multidrug efflux transporter AcrB transmembrane domain"/>
    <property type="match status" value="2"/>
</dbReference>
<feature type="transmembrane region" description="Helical" evidence="6">
    <location>
        <begin position="612"/>
        <end position="628"/>
    </location>
</feature>
<dbReference type="OrthoDB" id="9805018at2"/>
<gene>
    <name evidence="8" type="ORF">SAMN06265350_101368</name>
</gene>
<evidence type="ECO:0000256" key="5">
    <source>
        <dbReference type="ARBA" id="ARBA00023136"/>
    </source>
</evidence>
<evidence type="ECO:0000256" key="1">
    <source>
        <dbReference type="ARBA" id="ARBA00004651"/>
    </source>
</evidence>
<reference evidence="8 9" key="1">
    <citation type="submission" date="2017-05" db="EMBL/GenBank/DDBJ databases">
        <authorList>
            <person name="Varghese N."/>
            <person name="Submissions S."/>
        </authorList>
    </citation>
    <scope>NUCLEOTIDE SEQUENCE [LARGE SCALE GENOMIC DNA]</scope>
    <source>
        <strain evidence="8 9">DSM 21342</strain>
    </source>
</reference>
<dbReference type="GO" id="GO:0005886">
    <property type="term" value="C:plasma membrane"/>
    <property type="evidence" value="ECO:0007669"/>
    <property type="project" value="UniProtKB-SubCell"/>
</dbReference>
<dbReference type="AlphaFoldDB" id="A0A521ASD6"/>
<sequence>MWGSISKFILKNRFLLLITIAVITAFMGYKSKGIQLAYAGSKVLPLTDSTYVEYNRFKAKFGEDGAVLVIGMNDPKIWQKDAFNDWVKLSNEIKSIPGIQEVISIGRIFELKKDTANRKFVLGTVINGPLSSQTEVDSVKQKILDLKFYDGLLYNSKNGATLMAITFDKKVLNSKERGPIVRSIDKAASAFSQKNNIELHSSGLPWIRTKVSDKIAKEFLLFLLLALATTGLVLAFFFRQFHAVFYPLLVVINGVVWALGFIVLFGYQVSLLLGIVPALIVIIGIPNSVLILNKYHNEFRKTGDKMHSLAIAIQKVGPTALLANVSAAIGFGVFSFTHSAILEEFGHIASINIIATFINSIILVPIIFSFLPAPSTKHIQHLEGKALKNFLNRVEQLVFNHRRSIYIVTATLVGAALFGVVKMKANGYVVDDLPKKDPIYKDLKFFEKNFDGILPLEVSIDTKRKNGVMNASVIRRIDKLQQTISAYPEVSRALSLDEVLKFSTQAFYNGSPEQYRIPNTMEQAFILSYAGKSAGKGAGNMLKGFLDSTKQETRVSFQIADIGSEKMNILLNELKPKVDSIFPSDRFNVKITGSSLLFVKGTDYLVKNLRESLLLAIALISVIIFILFRSLKMNLIALIPNLISLIVTAGIMGYFGIFLKPSTILIFSIAFGLANDQTIYYLTKYRQELSHEGISISKAVSLALNETGISMIYAAGILFFGFGIFMASNFEGTMWLGLLVSITLLVALLSNLILVPALLLSLEVYNERKTVSEPLVVMDMDMTEAED</sequence>
<dbReference type="PRINTS" id="PR00702">
    <property type="entry name" value="ACRIFLAVINRP"/>
</dbReference>
<dbReference type="InterPro" id="IPR001036">
    <property type="entry name" value="Acrflvin-R"/>
</dbReference>
<dbReference type="Pfam" id="PF03176">
    <property type="entry name" value="MMPL"/>
    <property type="match status" value="2"/>
</dbReference>
<dbReference type="PANTHER" id="PTHR33406">
    <property type="entry name" value="MEMBRANE PROTEIN MJ1562-RELATED"/>
    <property type="match status" value="1"/>
</dbReference>
<evidence type="ECO:0000313" key="9">
    <source>
        <dbReference type="Proteomes" id="UP000315971"/>
    </source>
</evidence>
<dbReference type="InterPro" id="IPR000731">
    <property type="entry name" value="SSD"/>
</dbReference>
<dbReference type="RefSeq" id="WP_142600955.1">
    <property type="nucleotide sequence ID" value="NZ_FXSZ01000001.1"/>
</dbReference>
<dbReference type="InterPro" id="IPR004869">
    <property type="entry name" value="MMPL_dom"/>
</dbReference>
<feature type="transmembrane region" description="Helical" evidence="6">
    <location>
        <begin position="405"/>
        <end position="423"/>
    </location>
</feature>
<dbReference type="PANTHER" id="PTHR33406:SF12">
    <property type="entry name" value="BLR2997 PROTEIN"/>
    <property type="match status" value="1"/>
</dbReference>
<name>A0A521ASD6_9SPHI</name>
<feature type="transmembrane region" description="Helical" evidence="6">
    <location>
        <begin position="734"/>
        <end position="760"/>
    </location>
</feature>
<feature type="transmembrane region" description="Helical" evidence="6">
    <location>
        <begin position="635"/>
        <end position="657"/>
    </location>
</feature>
<proteinExistence type="predicted"/>
<feature type="transmembrane region" description="Helical" evidence="6">
    <location>
        <begin position="271"/>
        <end position="295"/>
    </location>
</feature>
<dbReference type="GO" id="GO:0022857">
    <property type="term" value="F:transmembrane transporter activity"/>
    <property type="evidence" value="ECO:0007669"/>
    <property type="project" value="InterPro"/>
</dbReference>
<accession>A0A521ASD6</accession>
<keyword evidence="3 6" id="KW-0812">Transmembrane</keyword>
<comment type="subcellular location">
    <subcellularLocation>
        <location evidence="1">Cell membrane</location>
        <topology evidence="1">Multi-pass membrane protein</topology>
    </subcellularLocation>
</comment>
<dbReference type="PROSITE" id="PS50156">
    <property type="entry name" value="SSD"/>
    <property type="match status" value="1"/>
</dbReference>
<protein>
    <recommendedName>
        <fullName evidence="7">SSD domain-containing protein</fullName>
    </recommendedName>
</protein>
<organism evidence="8 9">
    <name type="scientific">Solitalea koreensis</name>
    <dbReference type="NCBI Taxonomy" id="543615"/>
    <lineage>
        <taxon>Bacteria</taxon>
        <taxon>Pseudomonadati</taxon>
        <taxon>Bacteroidota</taxon>
        <taxon>Sphingobacteriia</taxon>
        <taxon>Sphingobacteriales</taxon>
        <taxon>Sphingobacteriaceae</taxon>
        <taxon>Solitalea</taxon>
    </lineage>
</organism>
<feature type="transmembrane region" description="Helical" evidence="6">
    <location>
        <begin position="348"/>
        <end position="371"/>
    </location>
</feature>
<keyword evidence="5 6" id="KW-0472">Membrane</keyword>
<evidence type="ECO:0000256" key="4">
    <source>
        <dbReference type="ARBA" id="ARBA00022989"/>
    </source>
</evidence>
<feature type="transmembrane region" description="Helical" evidence="6">
    <location>
        <begin position="703"/>
        <end position="728"/>
    </location>
</feature>
<dbReference type="InterPro" id="IPR050545">
    <property type="entry name" value="Mycobact_MmpL"/>
</dbReference>